<dbReference type="HOGENOM" id="CLU_2405413_0_0_1"/>
<sequence>TDRLARPGEGLPTPLPTLSSTTTAAHYALARPHPHQLHQQQPLHVAAHAQYPPPADGQVAYSYSSYSALSPAGSSAHSSWRPESCRRSGLAAV</sequence>
<reference evidence="2 3" key="1">
    <citation type="journal article" date="2014" name="PLoS Genet.">
        <title>Analysis of the Phlebiopsis gigantea genome, transcriptome and secretome provides insight into its pioneer colonization strategies of wood.</title>
        <authorList>
            <person name="Hori C."/>
            <person name="Ishida T."/>
            <person name="Igarashi K."/>
            <person name="Samejima M."/>
            <person name="Suzuki H."/>
            <person name="Master E."/>
            <person name="Ferreira P."/>
            <person name="Ruiz-Duenas F.J."/>
            <person name="Held B."/>
            <person name="Canessa P."/>
            <person name="Larrondo L.F."/>
            <person name="Schmoll M."/>
            <person name="Druzhinina I.S."/>
            <person name="Kubicek C.P."/>
            <person name="Gaskell J.A."/>
            <person name="Kersten P."/>
            <person name="St John F."/>
            <person name="Glasner J."/>
            <person name="Sabat G."/>
            <person name="Splinter BonDurant S."/>
            <person name="Syed K."/>
            <person name="Yadav J."/>
            <person name="Mgbeahuruike A.C."/>
            <person name="Kovalchuk A."/>
            <person name="Asiegbu F.O."/>
            <person name="Lackner G."/>
            <person name="Hoffmeister D."/>
            <person name="Rencoret J."/>
            <person name="Gutierrez A."/>
            <person name="Sun H."/>
            <person name="Lindquist E."/>
            <person name="Barry K."/>
            <person name="Riley R."/>
            <person name="Grigoriev I.V."/>
            <person name="Henrissat B."/>
            <person name="Kues U."/>
            <person name="Berka R.M."/>
            <person name="Martinez A.T."/>
            <person name="Covert S.F."/>
            <person name="Blanchette R.A."/>
            <person name="Cullen D."/>
        </authorList>
    </citation>
    <scope>NUCLEOTIDE SEQUENCE [LARGE SCALE GENOMIC DNA]</scope>
    <source>
        <strain evidence="2 3">11061_1 CR5-6</strain>
    </source>
</reference>
<gene>
    <name evidence="2" type="ORF">PHLGIDRAFT_122623</name>
</gene>
<protein>
    <submittedName>
        <fullName evidence="2">Uncharacterized protein</fullName>
    </submittedName>
</protein>
<evidence type="ECO:0000313" key="2">
    <source>
        <dbReference type="EMBL" id="KIP02248.1"/>
    </source>
</evidence>
<dbReference type="Proteomes" id="UP000053257">
    <property type="component" value="Unassembled WGS sequence"/>
</dbReference>
<evidence type="ECO:0000256" key="1">
    <source>
        <dbReference type="SAM" id="MobiDB-lite"/>
    </source>
</evidence>
<name>A0A0C3PBE5_PHLG1</name>
<feature type="region of interest" description="Disordered" evidence="1">
    <location>
        <begin position="68"/>
        <end position="93"/>
    </location>
</feature>
<dbReference type="AlphaFoldDB" id="A0A0C3PBE5"/>
<accession>A0A0C3PBE5</accession>
<proteinExistence type="predicted"/>
<evidence type="ECO:0000313" key="3">
    <source>
        <dbReference type="Proteomes" id="UP000053257"/>
    </source>
</evidence>
<feature type="non-terminal residue" evidence="2">
    <location>
        <position position="1"/>
    </location>
</feature>
<keyword evidence="3" id="KW-1185">Reference proteome</keyword>
<dbReference type="EMBL" id="KN840689">
    <property type="protein sequence ID" value="KIP02248.1"/>
    <property type="molecule type" value="Genomic_DNA"/>
</dbReference>
<organism evidence="2 3">
    <name type="scientific">Phlebiopsis gigantea (strain 11061_1 CR5-6)</name>
    <name type="common">White-rot fungus</name>
    <name type="synonym">Peniophora gigantea</name>
    <dbReference type="NCBI Taxonomy" id="745531"/>
    <lineage>
        <taxon>Eukaryota</taxon>
        <taxon>Fungi</taxon>
        <taxon>Dikarya</taxon>
        <taxon>Basidiomycota</taxon>
        <taxon>Agaricomycotina</taxon>
        <taxon>Agaricomycetes</taxon>
        <taxon>Polyporales</taxon>
        <taxon>Phanerochaetaceae</taxon>
        <taxon>Phlebiopsis</taxon>
    </lineage>
</organism>